<reference evidence="3 4" key="1">
    <citation type="submission" date="2014-02" db="EMBL/GenBank/DDBJ databases">
        <title>Transposable element dynamics among asymbiotic and ectomycorrhizal Amanita fungi.</title>
        <authorList>
            <consortium name="DOE Joint Genome Institute"/>
            <person name="Hess J."/>
            <person name="Skrede I."/>
            <person name="Wolfe B."/>
            <person name="LaButti K."/>
            <person name="Ohm R.A."/>
            <person name="Grigoriev I.V."/>
            <person name="Pringle A."/>
        </authorList>
    </citation>
    <scope>NUCLEOTIDE SEQUENCE [LARGE SCALE GENOMIC DNA]</scope>
    <source>
        <strain evidence="3 4">SKay4041</strain>
    </source>
</reference>
<feature type="non-terminal residue" evidence="3">
    <location>
        <position position="124"/>
    </location>
</feature>
<name>A0A2A9NM82_9AGAR</name>
<feature type="domain" description="DUF6535" evidence="2">
    <location>
        <begin position="2"/>
        <end position="67"/>
    </location>
</feature>
<keyword evidence="1" id="KW-0472">Membrane</keyword>
<evidence type="ECO:0000256" key="1">
    <source>
        <dbReference type="SAM" id="Phobius"/>
    </source>
</evidence>
<dbReference type="STRING" id="703135.A0A2A9NM82"/>
<protein>
    <recommendedName>
        <fullName evidence="2">DUF6535 domain-containing protein</fullName>
    </recommendedName>
</protein>
<feature type="non-terminal residue" evidence="3">
    <location>
        <position position="1"/>
    </location>
</feature>
<keyword evidence="1" id="KW-1133">Transmembrane helix</keyword>
<keyword evidence="1" id="KW-0812">Transmembrane</keyword>
<evidence type="ECO:0000313" key="4">
    <source>
        <dbReference type="Proteomes" id="UP000242287"/>
    </source>
</evidence>
<dbReference type="AlphaFoldDB" id="A0A2A9NM82"/>
<evidence type="ECO:0000313" key="3">
    <source>
        <dbReference type="EMBL" id="PFH48866.1"/>
    </source>
</evidence>
<dbReference type="InterPro" id="IPR045338">
    <property type="entry name" value="DUF6535"/>
</dbReference>
<gene>
    <name evidence="3" type="ORF">AMATHDRAFT_106355</name>
</gene>
<dbReference type="Pfam" id="PF20153">
    <property type="entry name" value="DUF6535"/>
    <property type="match status" value="1"/>
</dbReference>
<feature type="transmembrane region" description="Helical" evidence="1">
    <location>
        <begin position="72"/>
        <end position="97"/>
    </location>
</feature>
<accession>A0A2A9NM82</accession>
<keyword evidence="4" id="KW-1185">Reference proteome</keyword>
<proteinExistence type="predicted"/>
<evidence type="ECO:0000259" key="2">
    <source>
        <dbReference type="Pfam" id="PF20153"/>
    </source>
</evidence>
<feature type="transmembrane region" description="Helical" evidence="1">
    <location>
        <begin position="43"/>
        <end position="66"/>
    </location>
</feature>
<organism evidence="3 4">
    <name type="scientific">Amanita thiersii Skay4041</name>
    <dbReference type="NCBI Taxonomy" id="703135"/>
    <lineage>
        <taxon>Eukaryota</taxon>
        <taxon>Fungi</taxon>
        <taxon>Dikarya</taxon>
        <taxon>Basidiomycota</taxon>
        <taxon>Agaricomycotina</taxon>
        <taxon>Agaricomycetes</taxon>
        <taxon>Agaricomycetidae</taxon>
        <taxon>Agaricales</taxon>
        <taxon>Pluteineae</taxon>
        <taxon>Amanitaceae</taxon>
        <taxon>Amanita</taxon>
    </lineage>
</organism>
<dbReference type="Proteomes" id="UP000242287">
    <property type="component" value="Unassembled WGS sequence"/>
</dbReference>
<dbReference type="EMBL" id="KZ302047">
    <property type="protein sequence ID" value="PFH48866.1"/>
    <property type="molecule type" value="Genomic_DNA"/>
</dbReference>
<dbReference type="OrthoDB" id="3056663at2759"/>
<sequence length="124" mass="13583">ICGILCTQWLREYTREISLPAEHAIPIRQMHYDGLISWKVPKIVSALPVILQISVLLFFVGILDLLASLHPIVAALVAAVIGLTVGILAFTTVLSVLQILYEITGTKSATLHQCPFKSPQSMSF</sequence>